<evidence type="ECO:0000256" key="4">
    <source>
        <dbReference type="ARBA" id="ARBA00022695"/>
    </source>
</evidence>
<dbReference type="EC" id="2.7.7.72" evidence="12"/>
<dbReference type="RefSeq" id="WP_307404421.1">
    <property type="nucleotide sequence ID" value="NZ_JAUSUR010000001.1"/>
</dbReference>
<dbReference type="InterPro" id="IPR002646">
    <property type="entry name" value="PolA_pol_head_dom"/>
</dbReference>
<sequence length="458" mass="53560">MKLNQQFIIPTYVQFVLDFLHNHNYEAFLVGGCVRDLLLDRSVHDFDITTNCLPDELLTIAKQDNITVVPTGLQHGTVTFIIDKEPVEVTTYRIEEDYLNHRKPSHVEFTPSLKEDLKRRDFTINALCIDNHKILDYFDGLQDLNNSIIRCIGDASERFNEDALRILRALRFKCVLNFTIEPQTYKAIQTNAHLLSSISKERIRDEFIKLLESDEDDLLLLLRDSYTLLEIIPEYELAFDVPQESRYHIYDVFDHMNAALNASKGAPLTLRLAILLHDLEKKNFKTMDTNNHAHFKGHAHASAKLSRVILNRLRFPKAIIKDVYTLIEYHDYYLQPKKKTIRKFLYKLQGNFTLAYQILEVQKFDNMGKNPDIIEEKNQVIDEVIALIQEMENNQEVYTIYGLNVDGNDMIQLGYQREEISIILQYLLKYIIHHQDKNTHEHLLKIAGGKFHEISNRQ</sequence>
<dbReference type="EC" id="3.1.3.-" evidence="12"/>
<dbReference type="GO" id="GO:0016787">
    <property type="term" value="F:hydrolase activity"/>
    <property type="evidence" value="ECO:0007669"/>
    <property type="project" value="UniProtKB-KW"/>
</dbReference>
<feature type="domain" description="Poly A polymerase head" evidence="9">
    <location>
        <begin position="27"/>
        <end position="150"/>
    </location>
</feature>
<evidence type="ECO:0000256" key="5">
    <source>
        <dbReference type="ARBA" id="ARBA00022723"/>
    </source>
</evidence>
<protein>
    <submittedName>
        <fullName evidence="12">tRNA nucleotidyltransferase (CCA-adding enzyme)</fullName>
        <ecNumber evidence="12">2.7.7.72</ecNumber>
        <ecNumber evidence="12">3.1.3.-</ecNumber>
        <ecNumber evidence="12">3.1.4.-</ecNumber>
    </submittedName>
</protein>
<evidence type="ECO:0000313" key="12">
    <source>
        <dbReference type="EMBL" id="MDQ0359363.1"/>
    </source>
</evidence>
<dbReference type="Proteomes" id="UP001230220">
    <property type="component" value="Unassembled WGS sequence"/>
</dbReference>
<dbReference type="Pfam" id="PF01743">
    <property type="entry name" value="PolyA_pol"/>
    <property type="match status" value="1"/>
</dbReference>
<dbReference type="SUPFAM" id="SSF81301">
    <property type="entry name" value="Nucleotidyltransferase"/>
    <property type="match status" value="1"/>
</dbReference>
<evidence type="ECO:0000256" key="3">
    <source>
        <dbReference type="ARBA" id="ARBA00022694"/>
    </source>
</evidence>
<comment type="caution">
    <text evidence="12">The sequence shown here is derived from an EMBL/GenBank/DDBJ whole genome shotgun (WGS) entry which is preliminary data.</text>
</comment>
<evidence type="ECO:0000313" key="13">
    <source>
        <dbReference type="Proteomes" id="UP001230220"/>
    </source>
</evidence>
<dbReference type="Gene3D" id="3.30.460.10">
    <property type="entry name" value="Beta Polymerase, domain 2"/>
    <property type="match status" value="1"/>
</dbReference>
<proteinExistence type="inferred from homology"/>
<keyword evidence="4 12" id="KW-0548">Nucleotidyltransferase</keyword>
<keyword evidence="7" id="KW-0460">Magnesium</keyword>
<keyword evidence="2 8" id="KW-0808">Transferase</keyword>
<evidence type="ECO:0000259" key="10">
    <source>
        <dbReference type="Pfam" id="PF01966"/>
    </source>
</evidence>
<dbReference type="EMBL" id="JAUSUR010000001">
    <property type="protein sequence ID" value="MDQ0359363.1"/>
    <property type="molecule type" value="Genomic_DNA"/>
</dbReference>
<comment type="cofactor">
    <cofactor evidence="1">
        <name>Mg(2+)</name>
        <dbReference type="ChEBI" id="CHEBI:18420"/>
    </cofactor>
</comment>
<dbReference type="InterPro" id="IPR043519">
    <property type="entry name" value="NT_sf"/>
</dbReference>
<feature type="domain" description="HD" evidence="10">
    <location>
        <begin position="248"/>
        <end position="335"/>
    </location>
</feature>
<keyword evidence="3" id="KW-0819">tRNA processing</keyword>
<feature type="domain" description="tRNA nucleotidyltransferase/poly(A) polymerase RNA and SrmB- binding" evidence="11">
    <location>
        <begin position="177"/>
        <end position="235"/>
    </location>
</feature>
<dbReference type="PANTHER" id="PTHR46173">
    <property type="entry name" value="CCA TRNA NUCLEOTIDYLTRANSFERASE 1, MITOCHONDRIAL"/>
    <property type="match status" value="1"/>
</dbReference>
<keyword evidence="12" id="KW-0378">Hydrolase</keyword>
<dbReference type="GO" id="GO:0004810">
    <property type="term" value="F:CCA tRNA nucleotidyltransferase activity"/>
    <property type="evidence" value="ECO:0007669"/>
    <property type="project" value="UniProtKB-EC"/>
</dbReference>
<dbReference type="Pfam" id="PF01966">
    <property type="entry name" value="HD"/>
    <property type="match status" value="1"/>
</dbReference>
<dbReference type="Pfam" id="PF12627">
    <property type="entry name" value="PolyA_pol_RNAbd"/>
    <property type="match status" value="1"/>
</dbReference>
<evidence type="ECO:0000256" key="6">
    <source>
        <dbReference type="ARBA" id="ARBA00022741"/>
    </source>
</evidence>
<dbReference type="SUPFAM" id="SSF81891">
    <property type="entry name" value="Poly A polymerase C-terminal region-like"/>
    <property type="match status" value="1"/>
</dbReference>
<keyword evidence="5" id="KW-0479">Metal-binding</keyword>
<dbReference type="EC" id="3.1.4.-" evidence="12"/>
<evidence type="ECO:0000256" key="8">
    <source>
        <dbReference type="RuleBase" id="RU003953"/>
    </source>
</evidence>
<dbReference type="InterPro" id="IPR050264">
    <property type="entry name" value="Bact_CCA-adding_enz_type3_sf"/>
</dbReference>
<evidence type="ECO:0000256" key="7">
    <source>
        <dbReference type="ARBA" id="ARBA00022842"/>
    </source>
</evidence>
<organism evidence="12 13">
    <name type="scientific">Breznakia pachnodae</name>
    <dbReference type="NCBI Taxonomy" id="265178"/>
    <lineage>
        <taxon>Bacteria</taxon>
        <taxon>Bacillati</taxon>
        <taxon>Bacillota</taxon>
        <taxon>Erysipelotrichia</taxon>
        <taxon>Erysipelotrichales</taxon>
        <taxon>Erysipelotrichaceae</taxon>
        <taxon>Breznakia</taxon>
    </lineage>
</organism>
<keyword evidence="13" id="KW-1185">Reference proteome</keyword>
<comment type="similarity">
    <text evidence="8">Belongs to the tRNA nucleotidyltransferase/poly(A) polymerase family.</text>
</comment>
<evidence type="ECO:0000256" key="2">
    <source>
        <dbReference type="ARBA" id="ARBA00022679"/>
    </source>
</evidence>
<evidence type="ECO:0000256" key="1">
    <source>
        <dbReference type="ARBA" id="ARBA00001946"/>
    </source>
</evidence>
<evidence type="ECO:0000259" key="11">
    <source>
        <dbReference type="Pfam" id="PF12627"/>
    </source>
</evidence>
<evidence type="ECO:0000259" key="9">
    <source>
        <dbReference type="Pfam" id="PF01743"/>
    </source>
</evidence>
<dbReference type="Gene3D" id="1.10.3090.10">
    <property type="entry name" value="cca-adding enzyme, domain 2"/>
    <property type="match status" value="1"/>
</dbReference>
<keyword evidence="6" id="KW-0547">Nucleotide-binding</keyword>
<reference evidence="12 13" key="1">
    <citation type="submission" date="2023-07" db="EMBL/GenBank/DDBJ databases">
        <title>Genomic Encyclopedia of Type Strains, Phase IV (KMG-IV): sequencing the most valuable type-strain genomes for metagenomic binning, comparative biology and taxonomic classification.</title>
        <authorList>
            <person name="Goeker M."/>
        </authorList>
    </citation>
    <scope>NUCLEOTIDE SEQUENCE [LARGE SCALE GENOMIC DNA]</scope>
    <source>
        <strain evidence="12 13">DSM 16784</strain>
    </source>
</reference>
<accession>A0ABU0DXZ3</accession>
<name>A0ABU0DXZ3_9FIRM</name>
<dbReference type="InterPro" id="IPR032828">
    <property type="entry name" value="PolyA_RNA-bd"/>
</dbReference>
<keyword evidence="8" id="KW-0694">RNA-binding</keyword>
<dbReference type="PANTHER" id="PTHR46173:SF1">
    <property type="entry name" value="CCA TRNA NUCLEOTIDYLTRANSFERASE 1, MITOCHONDRIAL"/>
    <property type="match status" value="1"/>
</dbReference>
<dbReference type="CDD" id="cd05398">
    <property type="entry name" value="NT_ClassII-CCAase"/>
    <property type="match status" value="1"/>
</dbReference>
<dbReference type="InterPro" id="IPR006674">
    <property type="entry name" value="HD_domain"/>
</dbReference>
<gene>
    <name evidence="12" type="ORF">J2S15_000094</name>
</gene>